<organism evidence="5 6">
    <name type="scientific">Microbotryum saponariae</name>
    <dbReference type="NCBI Taxonomy" id="289078"/>
    <lineage>
        <taxon>Eukaryota</taxon>
        <taxon>Fungi</taxon>
        <taxon>Dikarya</taxon>
        <taxon>Basidiomycota</taxon>
        <taxon>Pucciniomycotina</taxon>
        <taxon>Microbotryomycetes</taxon>
        <taxon>Microbotryales</taxon>
        <taxon>Microbotryaceae</taxon>
        <taxon>Microbotryum</taxon>
    </lineage>
</organism>
<dbReference type="InterPro" id="IPR008963">
    <property type="entry name" value="Purple_acid_Pase-like_N"/>
</dbReference>
<reference evidence="6" key="1">
    <citation type="submission" date="2016-10" db="EMBL/GenBank/DDBJ databases">
        <authorList>
            <person name="Jeantristanb JTB J.-T."/>
            <person name="Ricardo R."/>
        </authorList>
    </citation>
    <scope>NUCLEOTIDE SEQUENCE [LARGE SCALE GENOMIC DNA]</scope>
</reference>
<dbReference type="Gene3D" id="2.60.40.380">
    <property type="entry name" value="Purple acid phosphatase-like, N-terminal"/>
    <property type="match status" value="1"/>
</dbReference>
<dbReference type="CDD" id="cd07389">
    <property type="entry name" value="MPP_PhoD"/>
    <property type="match status" value="1"/>
</dbReference>
<dbReference type="InterPro" id="IPR032093">
    <property type="entry name" value="PhoD_N"/>
</dbReference>
<protein>
    <submittedName>
        <fullName evidence="5">BZ3500_MvSof-1268-A1-R1_Chr7-1g09243 protein</fullName>
    </submittedName>
</protein>
<feature type="chain" id="PRO_5030060170" evidence="2">
    <location>
        <begin position="17"/>
        <end position="599"/>
    </location>
</feature>
<sequence>MLALVSLLALVSGACALPNAQASVPAALQSNLAYRSPSLSVRALEIDTGAVFSRKRWASTFSGNLSFPFGVASGDPYSDSAVLWTMPRKVDPEGLYGGNAYPPICLLWVVAPSNSSFKIDDSVQHGYVQTTIDIGFSVKVIADNLKPYTKYYYRFESCEGEPDLGVSPVGSFKTLPSEDADVEKLRLAVFSCSNYPFGFFNAYGAAANNSDRLDYVQHVGDYIYEYANGAYGDGTALNRIPQPLRECSSLQDYRDRYATYRSDPDLQKLHQLLAWQTVWDDHEVADNSWAHGSADSNDTVQGQIGLNQFSARKANAVRAYFEWMPIRQVETDDKLRIWRTFKLGKLATMIMLDTRQYDRSLTDVYYNTKQVAAVADSSSRSMTGSKQQVWFFDQLKQHQARKATWPLIMQQVVFSRVNYTIATEGSTDFDFDAWEGYRYQREQILQFIKKQKIENTVVLSGDSHASWVFDLVETNSTTYNPATGEGALGVEFAGSAVSSPSSYGHGPSFTDEVYKGIAKNLTLASPSLLYAEGKLRGYFELLVTPKAVQAHYYGFVDQATRNSNVTEMGVFETLLGANRITRPVNSGIIPVYGALGAHL</sequence>
<dbReference type="Proteomes" id="UP000249723">
    <property type="component" value="Unassembled WGS sequence"/>
</dbReference>
<dbReference type="InterPro" id="IPR052900">
    <property type="entry name" value="Phospholipid_Metab_Enz"/>
</dbReference>
<accession>A0A2X0L8D3</accession>
<gene>
    <name evidence="5" type="ORF">BZ3500_MVSOF-1268-A1-R1_CHR7-1G09243</name>
</gene>
<dbReference type="InterPro" id="IPR038607">
    <property type="entry name" value="PhoD-like_sf"/>
</dbReference>
<evidence type="ECO:0000259" key="4">
    <source>
        <dbReference type="Pfam" id="PF16655"/>
    </source>
</evidence>
<dbReference type="GO" id="GO:0003993">
    <property type="term" value="F:acid phosphatase activity"/>
    <property type="evidence" value="ECO:0007669"/>
    <property type="project" value="InterPro"/>
</dbReference>
<dbReference type="InterPro" id="IPR029052">
    <property type="entry name" value="Metallo-depent_PP-like"/>
</dbReference>
<dbReference type="Pfam" id="PF09423">
    <property type="entry name" value="PhoD"/>
    <property type="match status" value="1"/>
</dbReference>
<dbReference type="EMBL" id="FMWP01000127">
    <property type="protein sequence ID" value="SDA03071.1"/>
    <property type="molecule type" value="Genomic_DNA"/>
</dbReference>
<evidence type="ECO:0000256" key="2">
    <source>
        <dbReference type="SAM" id="SignalP"/>
    </source>
</evidence>
<dbReference type="GO" id="GO:0046872">
    <property type="term" value="F:metal ion binding"/>
    <property type="evidence" value="ECO:0007669"/>
    <property type="project" value="InterPro"/>
</dbReference>
<dbReference type="Gene3D" id="3.60.21.70">
    <property type="entry name" value="PhoD-like phosphatase"/>
    <property type="match status" value="1"/>
</dbReference>
<evidence type="ECO:0000313" key="5">
    <source>
        <dbReference type="EMBL" id="SDA03071.1"/>
    </source>
</evidence>
<name>A0A2X0L8D3_9BASI</name>
<proteinExistence type="predicted"/>
<dbReference type="STRING" id="289078.A0A2X0L8D3"/>
<feature type="domain" description="PhoD-like phosphatase metallophosphatase" evidence="3">
    <location>
        <begin position="187"/>
        <end position="552"/>
    </location>
</feature>
<dbReference type="OrthoDB" id="29024at2759"/>
<feature type="domain" description="Phospholipase D N-terminal" evidence="4">
    <location>
        <begin position="70"/>
        <end position="174"/>
    </location>
</feature>
<evidence type="ECO:0000259" key="3">
    <source>
        <dbReference type="Pfam" id="PF09423"/>
    </source>
</evidence>
<dbReference type="PANTHER" id="PTHR43606">
    <property type="entry name" value="PHOSPHATASE, PUTATIVE (AFU_ORTHOLOGUE AFUA_6G08710)-RELATED"/>
    <property type="match status" value="1"/>
</dbReference>
<dbReference type="Pfam" id="PF16655">
    <property type="entry name" value="PhoD_N"/>
    <property type="match status" value="1"/>
</dbReference>
<dbReference type="InterPro" id="IPR018946">
    <property type="entry name" value="PhoD-like_MPP"/>
</dbReference>
<dbReference type="PANTHER" id="PTHR43606:SF7">
    <property type="entry name" value="PHOSPHATASE, PUTATIVE (AFU_ORTHOLOGUE AFUA_6G08710)-RELATED"/>
    <property type="match status" value="1"/>
</dbReference>
<dbReference type="SUPFAM" id="SSF56300">
    <property type="entry name" value="Metallo-dependent phosphatases"/>
    <property type="match status" value="1"/>
</dbReference>
<dbReference type="AlphaFoldDB" id="A0A2X0L8D3"/>
<evidence type="ECO:0000256" key="1">
    <source>
        <dbReference type="ARBA" id="ARBA00022729"/>
    </source>
</evidence>
<keyword evidence="1 2" id="KW-0732">Signal</keyword>
<dbReference type="SUPFAM" id="SSF49363">
    <property type="entry name" value="Purple acid phosphatase, N-terminal domain"/>
    <property type="match status" value="1"/>
</dbReference>
<evidence type="ECO:0000313" key="6">
    <source>
        <dbReference type="Proteomes" id="UP000249723"/>
    </source>
</evidence>
<keyword evidence="6" id="KW-1185">Reference proteome</keyword>
<feature type="signal peptide" evidence="2">
    <location>
        <begin position="1"/>
        <end position="16"/>
    </location>
</feature>